<comment type="caution">
    <text evidence="4">The sequence shown here is derived from an EMBL/GenBank/DDBJ whole genome shotgun (WGS) entry which is preliminary data.</text>
</comment>
<comment type="similarity">
    <text evidence="2">Belongs to the AB hydrolase superfamily. Epoxide hydrolase family.</text>
</comment>
<evidence type="ECO:0000313" key="5">
    <source>
        <dbReference type="Proteomes" id="UP001271007"/>
    </source>
</evidence>
<sequence length="323" mass="36292">MALSSAPLAAGPIDASRWTHHRPAIRPDVSPLDAGGETGIKLHYVSCHPPSGVETKGTILLIHGFPQTWYQFRRVITPLSDAGYHIIVPDYRGAGDSTKPSQYEAVFTKAVMAGDLRILVRKVEGVQGKVHVVGHDIGGMIAHAYATQYPDETASVCYGECPIPGSSFYEKHKRDTQFWHFLFHSIPDLPELLISGKVKEYQKHFLDRHCQDPSAFTLEDREVYAQAYSGSGAMRCALNVYRAFERDAVQNKKWVEENGRCKVPCLTLWGGESWMTQEEAVKMCEEFYEDGEYAEVEGAGHWIAEEQPMRFVEAVLRWVERSG</sequence>
<gene>
    <name evidence="4" type="ORF">LTR09_003987</name>
</gene>
<dbReference type="InterPro" id="IPR000073">
    <property type="entry name" value="AB_hydrolase_1"/>
</dbReference>
<keyword evidence="1" id="KW-0378">Hydrolase</keyword>
<name>A0AAJ0DQC9_9PEZI</name>
<dbReference type="Proteomes" id="UP001271007">
    <property type="component" value="Unassembled WGS sequence"/>
</dbReference>
<evidence type="ECO:0000259" key="3">
    <source>
        <dbReference type="Pfam" id="PF00561"/>
    </source>
</evidence>
<evidence type="ECO:0000313" key="4">
    <source>
        <dbReference type="EMBL" id="KAK3054829.1"/>
    </source>
</evidence>
<protein>
    <recommendedName>
        <fullName evidence="3">AB hydrolase-1 domain-containing protein</fullName>
    </recommendedName>
</protein>
<dbReference type="PRINTS" id="PR00412">
    <property type="entry name" value="EPOXHYDRLASE"/>
</dbReference>
<accession>A0AAJ0DQC9</accession>
<dbReference type="GO" id="GO:0016787">
    <property type="term" value="F:hydrolase activity"/>
    <property type="evidence" value="ECO:0007669"/>
    <property type="project" value="UniProtKB-KW"/>
</dbReference>
<evidence type="ECO:0000256" key="2">
    <source>
        <dbReference type="ARBA" id="ARBA00038334"/>
    </source>
</evidence>
<dbReference type="Gene3D" id="3.40.50.1820">
    <property type="entry name" value="alpha/beta hydrolase"/>
    <property type="match status" value="1"/>
</dbReference>
<dbReference type="SUPFAM" id="SSF53474">
    <property type="entry name" value="alpha/beta-Hydrolases"/>
    <property type="match status" value="1"/>
</dbReference>
<dbReference type="PANTHER" id="PTHR43329">
    <property type="entry name" value="EPOXIDE HYDROLASE"/>
    <property type="match status" value="1"/>
</dbReference>
<keyword evidence="5" id="KW-1185">Reference proteome</keyword>
<proteinExistence type="inferred from homology"/>
<dbReference type="InterPro" id="IPR000639">
    <property type="entry name" value="Epox_hydrolase-like"/>
</dbReference>
<feature type="domain" description="AB hydrolase-1" evidence="3">
    <location>
        <begin position="58"/>
        <end position="307"/>
    </location>
</feature>
<dbReference type="InterPro" id="IPR029058">
    <property type="entry name" value="AB_hydrolase_fold"/>
</dbReference>
<reference evidence="4" key="1">
    <citation type="submission" date="2023-04" db="EMBL/GenBank/DDBJ databases">
        <title>Black Yeasts Isolated from many extreme environments.</title>
        <authorList>
            <person name="Coleine C."/>
            <person name="Stajich J.E."/>
            <person name="Selbmann L."/>
        </authorList>
    </citation>
    <scope>NUCLEOTIDE SEQUENCE</scope>
    <source>
        <strain evidence="4">CCFEE 5312</strain>
    </source>
</reference>
<dbReference type="AlphaFoldDB" id="A0AAJ0DQC9"/>
<organism evidence="4 5">
    <name type="scientific">Extremus antarcticus</name>
    <dbReference type="NCBI Taxonomy" id="702011"/>
    <lineage>
        <taxon>Eukaryota</taxon>
        <taxon>Fungi</taxon>
        <taxon>Dikarya</taxon>
        <taxon>Ascomycota</taxon>
        <taxon>Pezizomycotina</taxon>
        <taxon>Dothideomycetes</taxon>
        <taxon>Dothideomycetidae</taxon>
        <taxon>Mycosphaerellales</taxon>
        <taxon>Extremaceae</taxon>
        <taxon>Extremus</taxon>
    </lineage>
</organism>
<dbReference type="Pfam" id="PF00561">
    <property type="entry name" value="Abhydrolase_1"/>
    <property type="match status" value="1"/>
</dbReference>
<evidence type="ECO:0000256" key="1">
    <source>
        <dbReference type="ARBA" id="ARBA00022801"/>
    </source>
</evidence>
<dbReference type="EMBL" id="JAWDJX010000010">
    <property type="protein sequence ID" value="KAK3054829.1"/>
    <property type="molecule type" value="Genomic_DNA"/>
</dbReference>